<feature type="region of interest" description="Disordered" evidence="1">
    <location>
        <begin position="207"/>
        <end position="234"/>
    </location>
</feature>
<comment type="caution">
    <text evidence="3">The sequence shown here is derived from an EMBL/GenBank/DDBJ whole genome shotgun (WGS) entry which is preliminary data.</text>
</comment>
<keyword evidence="4" id="KW-1185">Reference proteome</keyword>
<dbReference type="RefSeq" id="WP_262427373.1">
    <property type="nucleotide sequence ID" value="NZ_JACRTJ010000014.1"/>
</dbReference>
<dbReference type="PANTHER" id="PTHR11735:SF11">
    <property type="entry name" value="TRNA THREONYLCARBAMOYLADENOSINE BIOSYNTHESIS PROTEIN TSAB"/>
    <property type="match status" value="1"/>
</dbReference>
<dbReference type="Pfam" id="PF00814">
    <property type="entry name" value="TsaD"/>
    <property type="match status" value="1"/>
</dbReference>
<evidence type="ECO:0000313" key="4">
    <source>
        <dbReference type="Proteomes" id="UP000647491"/>
    </source>
</evidence>
<evidence type="ECO:0000313" key="3">
    <source>
        <dbReference type="EMBL" id="MBC8598945.1"/>
    </source>
</evidence>
<dbReference type="NCBIfam" id="TIGR03725">
    <property type="entry name" value="T6A_YeaZ"/>
    <property type="match status" value="1"/>
</dbReference>
<sequence>MRILGIESSSLVASVAIVEDDITMAEFTADFKKTHSQTLLPMIDDMVKLLGIELSTVDAIAVSGGPGSFTGLRIGSATAKGLGLALDKPLIHVPTLDATAYNLYGAGALICPIMDARRNQVYTGVYRFREEFEILREQDAMDMGELLEVLNGLGEPVIFLGDGVPVFKCQIRERLTVPFSFAPAHVNRQRAAAVAALGARYFAEGKMESSDDHRPDYLRKSQAEREREEREANG</sequence>
<dbReference type="InterPro" id="IPR022496">
    <property type="entry name" value="T6A_TsaB"/>
</dbReference>
<accession>A0ABR7NS48</accession>
<dbReference type="EMBL" id="JACRTJ010000014">
    <property type="protein sequence ID" value="MBC8598945.1"/>
    <property type="molecule type" value="Genomic_DNA"/>
</dbReference>
<evidence type="ECO:0000256" key="1">
    <source>
        <dbReference type="SAM" id="MobiDB-lite"/>
    </source>
</evidence>
<dbReference type="PANTHER" id="PTHR11735">
    <property type="entry name" value="TRNA N6-ADENOSINE THREONYLCARBAMOYLTRANSFERASE"/>
    <property type="match status" value="1"/>
</dbReference>
<dbReference type="CDD" id="cd24032">
    <property type="entry name" value="ASKHA_NBD_TsaB"/>
    <property type="match status" value="1"/>
</dbReference>
<reference evidence="3 4" key="1">
    <citation type="submission" date="2020-08" db="EMBL/GenBank/DDBJ databases">
        <title>Genome public.</title>
        <authorList>
            <person name="Liu C."/>
            <person name="Sun Q."/>
        </authorList>
    </citation>
    <scope>NUCLEOTIDE SEQUENCE [LARGE SCALE GENOMIC DNA]</scope>
    <source>
        <strain evidence="3 4">BX10</strain>
    </source>
</reference>
<protein>
    <submittedName>
        <fullName evidence="3">tRNA (Adenosine(37)-N6)-threonylcarbamoyltransferase complex dimerization subunit type 1 TsaB</fullName>
    </submittedName>
</protein>
<feature type="domain" description="Gcp-like" evidence="2">
    <location>
        <begin position="32"/>
        <end position="225"/>
    </location>
</feature>
<evidence type="ECO:0000259" key="2">
    <source>
        <dbReference type="Pfam" id="PF00814"/>
    </source>
</evidence>
<dbReference type="Proteomes" id="UP000647491">
    <property type="component" value="Unassembled WGS sequence"/>
</dbReference>
<name>A0ABR7NS48_9FIRM</name>
<dbReference type="Gene3D" id="3.30.420.40">
    <property type="match status" value="2"/>
</dbReference>
<gene>
    <name evidence="3" type="primary">tsaB</name>
    <name evidence="3" type="ORF">H8708_06830</name>
</gene>
<dbReference type="InterPro" id="IPR000905">
    <property type="entry name" value="Gcp-like_dom"/>
</dbReference>
<organism evidence="3 4">
    <name type="scientific">Enterocloster hominis</name>
    <name type="common">ex Liu et al. 2021</name>
    <dbReference type="NCBI Taxonomy" id="2763663"/>
    <lineage>
        <taxon>Bacteria</taxon>
        <taxon>Bacillati</taxon>
        <taxon>Bacillota</taxon>
        <taxon>Clostridia</taxon>
        <taxon>Lachnospirales</taxon>
        <taxon>Lachnospiraceae</taxon>
        <taxon>Enterocloster</taxon>
    </lineage>
</organism>
<dbReference type="SUPFAM" id="SSF53067">
    <property type="entry name" value="Actin-like ATPase domain"/>
    <property type="match status" value="2"/>
</dbReference>
<proteinExistence type="predicted"/>
<dbReference type="InterPro" id="IPR043129">
    <property type="entry name" value="ATPase_NBD"/>
</dbReference>